<comment type="similarity">
    <text evidence="7">Belongs to the binding-protein-dependent transport system permease family.</text>
</comment>
<dbReference type="SUPFAM" id="SSF161098">
    <property type="entry name" value="MetI-like"/>
    <property type="match status" value="1"/>
</dbReference>
<gene>
    <name evidence="9" type="ORF">SAMN05421721_10234</name>
</gene>
<evidence type="ECO:0000313" key="9">
    <source>
        <dbReference type="EMBL" id="SFM28704.1"/>
    </source>
</evidence>
<dbReference type="Proteomes" id="UP000199556">
    <property type="component" value="Unassembled WGS sequence"/>
</dbReference>
<evidence type="ECO:0000256" key="7">
    <source>
        <dbReference type="RuleBase" id="RU363032"/>
    </source>
</evidence>
<evidence type="ECO:0000256" key="4">
    <source>
        <dbReference type="ARBA" id="ARBA00022692"/>
    </source>
</evidence>
<feature type="transmembrane region" description="Helical" evidence="7">
    <location>
        <begin position="212"/>
        <end position="231"/>
    </location>
</feature>
<feature type="transmembrane region" description="Helical" evidence="7">
    <location>
        <begin position="157"/>
        <end position="181"/>
    </location>
</feature>
<dbReference type="GO" id="GO:0005886">
    <property type="term" value="C:plasma membrane"/>
    <property type="evidence" value="ECO:0007669"/>
    <property type="project" value="UniProtKB-SubCell"/>
</dbReference>
<dbReference type="STRING" id="195064.SAMN05421721_10234"/>
<sequence>MAPPAAGLSGLLLLWGLASLQLPAAILPTPWDVAGRLGSLLGEGALWADTAVTLRNVLLAFFLSLLGGVFLGLGVGRWPALGRALHPVVVVVEAAPHIAWLVLAVLWLGIGAGPPVLVGVSMALPLVYMATAHGLSQVDQGLLDMAHVYRLSRWTRVWYIFLPHLALTLTGAASSALSVAWRSVIMAEAFSSDAGLGQSLWGGYLYGAIDDVYATILWIVLLGLALEYLLIDPVRHRIERRLRHE</sequence>
<dbReference type="CDD" id="cd06261">
    <property type="entry name" value="TM_PBP2"/>
    <property type="match status" value="1"/>
</dbReference>
<keyword evidence="2 7" id="KW-0813">Transport</keyword>
<evidence type="ECO:0000256" key="1">
    <source>
        <dbReference type="ARBA" id="ARBA00004651"/>
    </source>
</evidence>
<evidence type="ECO:0000256" key="3">
    <source>
        <dbReference type="ARBA" id="ARBA00022475"/>
    </source>
</evidence>
<keyword evidence="3" id="KW-1003">Cell membrane</keyword>
<feature type="domain" description="ABC transmembrane type-1" evidence="8">
    <location>
        <begin position="50"/>
        <end position="230"/>
    </location>
</feature>
<dbReference type="RefSeq" id="WP_177217547.1">
    <property type="nucleotide sequence ID" value="NZ_FOUO01000002.1"/>
</dbReference>
<evidence type="ECO:0000256" key="2">
    <source>
        <dbReference type="ARBA" id="ARBA00022448"/>
    </source>
</evidence>
<organism evidence="9 10">
    <name type="scientific">Ectothiorhodospira mobilis</name>
    <dbReference type="NCBI Taxonomy" id="195064"/>
    <lineage>
        <taxon>Bacteria</taxon>
        <taxon>Pseudomonadati</taxon>
        <taxon>Pseudomonadota</taxon>
        <taxon>Gammaproteobacteria</taxon>
        <taxon>Chromatiales</taxon>
        <taxon>Ectothiorhodospiraceae</taxon>
        <taxon>Ectothiorhodospira</taxon>
    </lineage>
</organism>
<evidence type="ECO:0000259" key="8">
    <source>
        <dbReference type="PROSITE" id="PS50928"/>
    </source>
</evidence>
<dbReference type="AlphaFoldDB" id="A0A1I4PM29"/>
<protein>
    <submittedName>
        <fullName evidence="9">NitT/TauT family transport system permease protein</fullName>
    </submittedName>
</protein>
<name>A0A1I4PM29_ECTMO</name>
<evidence type="ECO:0000256" key="5">
    <source>
        <dbReference type="ARBA" id="ARBA00022989"/>
    </source>
</evidence>
<accession>A0A1I4PM29</accession>
<dbReference type="InterPro" id="IPR000515">
    <property type="entry name" value="MetI-like"/>
</dbReference>
<dbReference type="EMBL" id="FOUO01000002">
    <property type="protein sequence ID" value="SFM28704.1"/>
    <property type="molecule type" value="Genomic_DNA"/>
</dbReference>
<keyword evidence="6 7" id="KW-0472">Membrane</keyword>
<keyword evidence="5 7" id="KW-1133">Transmembrane helix</keyword>
<dbReference type="PANTHER" id="PTHR30151:SF0">
    <property type="entry name" value="ABC TRANSPORTER PERMEASE PROTEIN MJ0413-RELATED"/>
    <property type="match status" value="1"/>
</dbReference>
<comment type="subcellular location">
    <subcellularLocation>
        <location evidence="1 7">Cell membrane</location>
        <topology evidence="1 7">Multi-pass membrane protein</topology>
    </subcellularLocation>
</comment>
<dbReference type="GO" id="GO:0055085">
    <property type="term" value="P:transmembrane transport"/>
    <property type="evidence" value="ECO:0007669"/>
    <property type="project" value="InterPro"/>
</dbReference>
<reference evidence="9" key="1">
    <citation type="submission" date="2016-10" db="EMBL/GenBank/DDBJ databases">
        <authorList>
            <person name="de Groot N.N."/>
        </authorList>
    </citation>
    <scope>NUCLEOTIDE SEQUENCE [LARGE SCALE GENOMIC DNA]</scope>
    <source>
        <strain evidence="9">DSM 4180</strain>
    </source>
</reference>
<keyword evidence="4 7" id="KW-0812">Transmembrane</keyword>
<dbReference type="Pfam" id="PF00528">
    <property type="entry name" value="BPD_transp_1"/>
    <property type="match status" value="1"/>
</dbReference>
<feature type="transmembrane region" description="Helical" evidence="7">
    <location>
        <begin position="88"/>
        <end position="110"/>
    </location>
</feature>
<dbReference type="InterPro" id="IPR035906">
    <property type="entry name" value="MetI-like_sf"/>
</dbReference>
<proteinExistence type="inferred from homology"/>
<dbReference type="Gene3D" id="1.10.3720.10">
    <property type="entry name" value="MetI-like"/>
    <property type="match status" value="1"/>
</dbReference>
<feature type="transmembrane region" description="Helical" evidence="7">
    <location>
        <begin position="116"/>
        <end position="136"/>
    </location>
</feature>
<feature type="transmembrane region" description="Helical" evidence="7">
    <location>
        <begin position="52"/>
        <end position="76"/>
    </location>
</feature>
<evidence type="ECO:0000256" key="6">
    <source>
        <dbReference type="ARBA" id="ARBA00023136"/>
    </source>
</evidence>
<dbReference type="PANTHER" id="PTHR30151">
    <property type="entry name" value="ALKANE SULFONATE ABC TRANSPORTER-RELATED, MEMBRANE SUBUNIT"/>
    <property type="match status" value="1"/>
</dbReference>
<keyword evidence="10" id="KW-1185">Reference proteome</keyword>
<evidence type="ECO:0000313" key="10">
    <source>
        <dbReference type="Proteomes" id="UP000199556"/>
    </source>
</evidence>
<dbReference type="PROSITE" id="PS50928">
    <property type="entry name" value="ABC_TM1"/>
    <property type="match status" value="1"/>
</dbReference>